<dbReference type="EMBL" id="CP001918">
    <property type="protein sequence ID" value="ADF62665.1"/>
    <property type="molecule type" value="Genomic_DNA"/>
</dbReference>
<dbReference type="STRING" id="716541.ECL_03129"/>
<accession>A0A0H3CNB7</accession>
<evidence type="ECO:0000313" key="1">
    <source>
        <dbReference type="EMBL" id="ADF62665.1"/>
    </source>
</evidence>
<organism evidence="1 2">
    <name type="scientific">Enterobacter cloacae subsp. cloacae (strain ATCC 13047 / DSM 30054 / NBRC 13535 / NCTC 10005 / WDCM 00083 / NCDC 279-56)</name>
    <dbReference type="NCBI Taxonomy" id="716541"/>
    <lineage>
        <taxon>Bacteria</taxon>
        <taxon>Pseudomonadati</taxon>
        <taxon>Pseudomonadota</taxon>
        <taxon>Gammaproteobacteria</taxon>
        <taxon>Enterobacterales</taxon>
        <taxon>Enterobacteriaceae</taxon>
        <taxon>Enterobacter</taxon>
        <taxon>Enterobacter cloacae complex</taxon>
    </lineage>
</organism>
<dbReference type="HOGENOM" id="CLU_2972275_0_0_6"/>
<proteinExistence type="predicted"/>
<sequence length="58" mass="7000">MHKEDALWLLSLDFLTRLLKKALFITFSTSNFPILRISSNWLTPALRMLAYWWKLMTR</sequence>
<evidence type="ECO:0000313" key="2">
    <source>
        <dbReference type="Proteomes" id="UP000002363"/>
    </source>
</evidence>
<reference evidence="1 2" key="1">
    <citation type="journal article" date="2010" name="J. Bacteriol.">
        <title>Complete genome sequence of Enterobacter cloacae subsp. cloacae type strain ATCC 13047.</title>
        <authorList>
            <person name="Ren Y."/>
            <person name="Ren Y."/>
            <person name="Zhou Z."/>
            <person name="Guo X."/>
            <person name="Li Y."/>
            <person name="Feng L."/>
            <person name="Wang L."/>
        </authorList>
    </citation>
    <scope>NUCLEOTIDE SEQUENCE [LARGE SCALE GENOMIC DNA]</scope>
    <source>
        <strain evidence="2">ATCC 13047 / DSM 30054 / NBRC 13535 / NCTC 10005 / WDCM 00083 / NCDC 279-56</strain>
    </source>
</reference>
<protein>
    <submittedName>
        <fullName evidence="1">Uncharacterized protein</fullName>
    </submittedName>
</protein>
<keyword evidence="2" id="KW-1185">Reference proteome</keyword>
<dbReference type="PATRIC" id="fig|716541.4.peg.3298"/>
<dbReference type="KEGG" id="enc:ECL_03129"/>
<dbReference type="EnsemblBacteria" id="ADF62665">
    <property type="protein sequence ID" value="ADF62665"/>
    <property type="gene ID" value="ECL_03129"/>
</dbReference>
<dbReference type="Proteomes" id="UP000002363">
    <property type="component" value="Chromosome"/>
</dbReference>
<name>A0A0H3CNB7_ENTCC</name>
<dbReference type="AlphaFoldDB" id="A0A0H3CNB7"/>
<gene>
    <name evidence="1" type="ordered locus">ECL_03129</name>
</gene>